<dbReference type="Gene3D" id="1.20.140.10">
    <property type="entry name" value="Butyryl-CoA Dehydrogenase, subunit A, domain 3"/>
    <property type="match status" value="1"/>
</dbReference>
<evidence type="ECO:0000313" key="2">
    <source>
        <dbReference type="Proteomes" id="UP000035929"/>
    </source>
</evidence>
<protein>
    <submittedName>
        <fullName evidence="1">Uncharacterized protein</fullName>
    </submittedName>
</protein>
<dbReference type="Proteomes" id="UP000035929">
    <property type="component" value="Unassembled WGS sequence"/>
</dbReference>
<reference evidence="1 2" key="1">
    <citation type="submission" date="2015-03" db="EMBL/GenBank/DDBJ databases">
        <title>Genome sequencing of Methylobacterium aquaticum DSM16371 type strain.</title>
        <authorList>
            <person name="Chaudhry V."/>
            <person name="Patil P.B."/>
        </authorList>
    </citation>
    <scope>NUCLEOTIDE SEQUENCE [LARGE SCALE GENOMIC DNA]</scope>
    <source>
        <strain evidence="1 2">DSM 16371</strain>
    </source>
</reference>
<sequence>MRCRSRNSSHALAAHPSAEPEIQAVIGRVAARRAAILAVTGRADAALDRAWARAAQPGAEALSVAASNTPSLPAAEVRRLLDEETDVVVVDASRFEEFSTMSIPGGRSLPGGELVYRIRATSPPCQAMARLS</sequence>
<dbReference type="InterPro" id="IPR036873">
    <property type="entry name" value="Rhodanese-like_dom_sf"/>
</dbReference>
<dbReference type="AlphaFoldDB" id="A0A0J6SDS5"/>
<dbReference type="OrthoDB" id="9789585at2"/>
<evidence type="ECO:0000313" key="1">
    <source>
        <dbReference type="EMBL" id="KMO31809.1"/>
    </source>
</evidence>
<dbReference type="PATRIC" id="fig|270351.6.peg.1408"/>
<proteinExistence type="predicted"/>
<organism evidence="1 2">
    <name type="scientific">Methylobacterium aquaticum</name>
    <dbReference type="NCBI Taxonomy" id="270351"/>
    <lineage>
        <taxon>Bacteria</taxon>
        <taxon>Pseudomonadati</taxon>
        <taxon>Pseudomonadota</taxon>
        <taxon>Alphaproteobacteria</taxon>
        <taxon>Hyphomicrobiales</taxon>
        <taxon>Methylobacteriaceae</taxon>
        <taxon>Methylobacterium</taxon>
    </lineage>
</organism>
<dbReference type="EMBL" id="LABX01000146">
    <property type="protein sequence ID" value="KMO31809.1"/>
    <property type="molecule type" value="Genomic_DNA"/>
</dbReference>
<accession>A0A0J6SDS5</accession>
<comment type="caution">
    <text evidence="1">The sequence shown here is derived from an EMBL/GenBank/DDBJ whole genome shotgun (WGS) entry which is preliminary data.</text>
</comment>
<gene>
    <name evidence="1" type="ORF">VP06_18880</name>
</gene>
<name>A0A0J6SDS5_9HYPH</name>
<dbReference type="RefSeq" id="WP_048465314.1">
    <property type="nucleotide sequence ID" value="NZ_LABX01000146.1"/>
</dbReference>
<dbReference type="SUPFAM" id="SSF52821">
    <property type="entry name" value="Rhodanese/Cell cycle control phosphatase"/>
    <property type="match status" value="1"/>
</dbReference>